<name>A0A094PUN8_9ZZZZ</name>
<organism evidence="3">
    <name type="scientific">freshwater metagenome</name>
    <dbReference type="NCBI Taxonomy" id="449393"/>
    <lineage>
        <taxon>unclassified sequences</taxon>
        <taxon>metagenomes</taxon>
        <taxon>ecological metagenomes</taxon>
    </lineage>
</organism>
<reference evidence="3" key="1">
    <citation type="submission" date="2014-06" db="EMBL/GenBank/DDBJ databases">
        <title>Key roles for freshwater Actinobacteria revealed by deep metagenomic sequencing.</title>
        <authorList>
            <person name="Ghai R."/>
            <person name="Mizuno C.M."/>
            <person name="Picazo A."/>
            <person name="Camacho A."/>
            <person name="Rodriguez-Valera F."/>
        </authorList>
    </citation>
    <scope>NUCLEOTIDE SEQUENCE</scope>
</reference>
<dbReference type="Pfam" id="PF00534">
    <property type="entry name" value="Glycos_transf_1"/>
    <property type="match status" value="1"/>
</dbReference>
<dbReference type="AlphaFoldDB" id="A0A094PUN8"/>
<gene>
    <name evidence="3" type="ORF">GM51_16210</name>
</gene>
<dbReference type="InterPro" id="IPR028098">
    <property type="entry name" value="Glyco_trans_4-like_N"/>
</dbReference>
<sequence length="394" mass="42843">MTTVPILQFGNVSTTSTPKLRVAIVAESFLPHVNGVTNSVLRTIEYLTRNGHEAVVIAPGPGSDTEAGVPVVRMNSFGFPGYEELRISRPQKALEAAIRAINPDVIHLAAPAVLGAWAGRVARKLNIPCVAIYQTDLAGFAKQYRLGATSPALWKYVAAIHKKADVTLAPSTSAVWDLRRHGVDNAVRWMRGVDTERFNPVHRNEELRNSLGGEGKIVVGFVGRLAREKQVERLVDVCSLPNVSVVIVGDGPVRKKLERLMPSAIFTGFASGKTLSEMYASFDIFAHTGVDETFCQSVQEALSSGTPVVAPAVGGPLDLVQHGVNGFLWTPQRKNTLVESVQELVVNEGVRFQCASNARQSVQHRTWESIMEELIGHYYSVTQGMSFAYRGVAS</sequence>
<feature type="domain" description="Glycosyl transferase family 1" evidence="1">
    <location>
        <begin position="205"/>
        <end position="360"/>
    </location>
</feature>
<dbReference type="PANTHER" id="PTHR45947">
    <property type="entry name" value="SULFOQUINOVOSYL TRANSFERASE SQD2"/>
    <property type="match status" value="1"/>
</dbReference>
<feature type="domain" description="Glycosyltransferase subfamily 4-like N-terminal" evidence="2">
    <location>
        <begin position="33"/>
        <end position="197"/>
    </location>
</feature>
<dbReference type="Pfam" id="PF13439">
    <property type="entry name" value="Glyco_transf_4"/>
    <property type="match status" value="1"/>
</dbReference>
<evidence type="ECO:0000259" key="2">
    <source>
        <dbReference type="Pfam" id="PF13439"/>
    </source>
</evidence>
<dbReference type="InterPro" id="IPR001296">
    <property type="entry name" value="Glyco_trans_1"/>
</dbReference>
<proteinExistence type="predicted"/>
<comment type="caution">
    <text evidence="3">The sequence shown here is derived from an EMBL/GenBank/DDBJ whole genome shotgun (WGS) entry which is preliminary data.</text>
</comment>
<dbReference type="PANTHER" id="PTHR45947:SF3">
    <property type="entry name" value="SULFOQUINOVOSYL TRANSFERASE SQD2"/>
    <property type="match status" value="1"/>
</dbReference>
<evidence type="ECO:0008006" key="4">
    <source>
        <dbReference type="Google" id="ProtNLM"/>
    </source>
</evidence>
<dbReference type="InterPro" id="IPR050194">
    <property type="entry name" value="Glycosyltransferase_grp1"/>
</dbReference>
<accession>A0A094PUN8</accession>
<dbReference type="CDD" id="cd03814">
    <property type="entry name" value="GT4-like"/>
    <property type="match status" value="1"/>
</dbReference>
<dbReference type="SUPFAM" id="SSF53756">
    <property type="entry name" value="UDP-Glycosyltransferase/glycogen phosphorylase"/>
    <property type="match status" value="1"/>
</dbReference>
<dbReference type="Gene3D" id="3.40.50.2000">
    <property type="entry name" value="Glycogen Phosphorylase B"/>
    <property type="match status" value="2"/>
</dbReference>
<dbReference type="GO" id="GO:0016758">
    <property type="term" value="F:hexosyltransferase activity"/>
    <property type="evidence" value="ECO:0007669"/>
    <property type="project" value="TreeGrafter"/>
</dbReference>
<protein>
    <recommendedName>
        <fullName evidence="4">Glycosyltransferase subfamily 4-like N-terminal domain-containing protein</fullName>
    </recommendedName>
</protein>
<evidence type="ECO:0000313" key="3">
    <source>
        <dbReference type="EMBL" id="KGA14857.1"/>
    </source>
</evidence>
<dbReference type="EMBL" id="JNSL01000133">
    <property type="protein sequence ID" value="KGA14857.1"/>
    <property type="molecule type" value="Genomic_DNA"/>
</dbReference>
<evidence type="ECO:0000259" key="1">
    <source>
        <dbReference type="Pfam" id="PF00534"/>
    </source>
</evidence>